<dbReference type="InterPro" id="IPR012337">
    <property type="entry name" value="RNaseH-like_sf"/>
</dbReference>
<dbReference type="PROSITE" id="PS50994">
    <property type="entry name" value="INTEGRASE"/>
    <property type="match status" value="1"/>
</dbReference>
<evidence type="ECO:0000313" key="2">
    <source>
        <dbReference type="EMBL" id="KYN22890.1"/>
    </source>
</evidence>
<dbReference type="STRING" id="471704.A0A195ECE1"/>
<evidence type="ECO:0000259" key="1">
    <source>
        <dbReference type="PROSITE" id="PS50994"/>
    </source>
</evidence>
<organism evidence="2 3">
    <name type="scientific">Trachymyrmex cornetzi</name>
    <dbReference type="NCBI Taxonomy" id="471704"/>
    <lineage>
        <taxon>Eukaryota</taxon>
        <taxon>Metazoa</taxon>
        <taxon>Ecdysozoa</taxon>
        <taxon>Arthropoda</taxon>
        <taxon>Hexapoda</taxon>
        <taxon>Insecta</taxon>
        <taxon>Pterygota</taxon>
        <taxon>Neoptera</taxon>
        <taxon>Endopterygota</taxon>
        <taxon>Hymenoptera</taxon>
        <taxon>Apocrita</taxon>
        <taxon>Aculeata</taxon>
        <taxon>Formicoidea</taxon>
        <taxon>Formicidae</taxon>
        <taxon>Myrmicinae</taxon>
        <taxon>Trachymyrmex</taxon>
    </lineage>
</organism>
<dbReference type="Gene3D" id="3.30.420.10">
    <property type="entry name" value="Ribonuclease H-like superfamily/Ribonuclease H"/>
    <property type="match status" value="1"/>
</dbReference>
<dbReference type="AlphaFoldDB" id="A0A195ECE1"/>
<sequence>MYEAHTQNPQKVNVWIGILNDVIIKSFFIEGNLSADNYLVMLRNEIVLAIRNTTDDGIKPDSTKLNAITEFLILVKIKEIQAFIGLLIKFSKAIPMPNQEAAEIAKQFTLRIIFENGIPDKVLTDQGTNFVSEMFKNYYRSNRLGRIFTRADKGNVTVAIDQDEYKRQMLNMLDDNSTYTVINRDLTRKLIESVRMLSTRWKNRGYIDSKLYKKLYCSDGILPRVYGLPKIHKEGCPLRIIVSSIDNSLRYSLASFLHNIIIKNVPKLRSHIDNSSYFNSFHPRLQFTLEVGSDRLNFLDVTIINMNGKLEFNIYIKYTSIQVNFLREVSQFFYLFTLFQKRSVLMNMVDRAFLLSHPKYHTDNFKFIIKTFLDNNYPLNFIFDTINLRLRSLLKRKTLETNWFTKRWHLKNRSGHGGNPRKEFTNFFKLKIFLSPPIFFFIKS</sequence>
<dbReference type="Proteomes" id="UP000078492">
    <property type="component" value="Unassembled WGS sequence"/>
</dbReference>
<feature type="domain" description="Integrase catalytic" evidence="1">
    <location>
        <begin position="56"/>
        <end position="138"/>
    </location>
</feature>
<dbReference type="EMBL" id="KQ979074">
    <property type="protein sequence ID" value="KYN22890.1"/>
    <property type="molecule type" value="Genomic_DNA"/>
</dbReference>
<protein>
    <recommendedName>
        <fullName evidence="1">Integrase catalytic domain-containing protein</fullName>
    </recommendedName>
</protein>
<dbReference type="GO" id="GO:0015074">
    <property type="term" value="P:DNA integration"/>
    <property type="evidence" value="ECO:0007669"/>
    <property type="project" value="InterPro"/>
</dbReference>
<dbReference type="PANTHER" id="PTHR21301:SF11">
    <property type="entry name" value="GIY-YIG DOMAIN-CONTAINING PROTEIN"/>
    <property type="match status" value="1"/>
</dbReference>
<dbReference type="InterPro" id="IPR001584">
    <property type="entry name" value="Integrase_cat-core"/>
</dbReference>
<evidence type="ECO:0000313" key="3">
    <source>
        <dbReference type="Proteomes" id="UP000078492"/>
    </source>
</evidence>
<dbReference type="SUPFAM" id="SSF53098">
    <property type="entry name" value="Ribonuclease H-like"/>
    <property type="match status" value="1"/>
</dbReference>
<accession>A0A195ECE1</accession>
<dbReference type="InterPro" id="IPR036397">
    <property type="entry name" value="RNaseH_sf"/>
</dbReference>
<reference evidence="2 3" key="1">
    <citation type="submission" date="2015-09" db="EMBL/GenBank/DDBJ databases">
        <title>Trachymyrmex cornetzi WGS genome.</title>
        <authorList>
            <person name="Nygaard S."/>
            <person name="Hu H."/>
            <person name="Boomsma J."/>
            <person name="Zhang G."/>
        </authorList>
    </citation>
    <scope>NUCLEOTIDE SEQUENCE [LARGE SCALE GENOMIC DNA]</scope>
    <source>
        <strain evidence="2">Tcor2-1</strain>
        <tissue evidence="2">Whole body</tissue>
    </source>
</reference>
<name>A0A195ECE1_9HYME</name>
<proteinExistence type="predicted"/>
<dbReference type="GO" id="GO:0003676">
    <property type="term" value="F:nucleic acid binding"/>
    <property type="evidence" value="ECO:0007669"/>
    <property type="project" value="InterPro"/>
</dbReference>
<gene>
    <name evidence="2" type="ORF">ALC57_04673</name>
</gene>
<dbReference type="PANTHER" id="PTHR21301">
    <property type="entry name" value="REVERSE TRANSCRIPTASE"/>
    <property type="match status" value="1"/>
</dbReference>
<dbReference type="Pfam" id="PF26215">
    <property type="entry name" value="HTH_animal"/>
    <property type="match status" value="1"/>
</dbReference>
<dbReference type="InterPro" id="IPR058912">
    <property type="entry name" value="HTH_animal"/>
</dbReference>
<keyword evidence="3" id="KW-1185">Reference proteome</keyword>